<dbReference type="EMBL" id="BAABHD010000078">
    <property type="protein sequence ID" value="GAA4464918.1"/>
    <property type="molecule type" value="Genomic_DNA"/>
</dbReference>
<dbReference type="RefSeq" id="WP_345247263.1">
    <property type="nucleotide sequence ID" value="NZ_BAABHD010000078.1"/>
</dbReference>
<keyword evidence="3" id="KW-1185">Reference proteome</keyword>
<keyword evidence="1" id="KW-0472">Membrane</keyword>
<reference evidence="3" key="1">
    <citation type="journal article" date="2019" name="Int. J. Syst. Evol. Microbiol.">
        <title>The Global Catalogue of Microorganisms (GCM) 10K type strain sequencing project: providing services to taxonomists for standard genome sequencing and annotation.</title>
        <authorList>
            <consortium name="The Broad Institute Genomics Platform"/>
            <consortium name="The Broad Institute Genome Sequencing Center for Infectious Disease"/>
            <person name="Wu L."/>
            <person name="Ma J."/>
        </authorList>
    </citation>
    <scope>NUCLEOTIDE SEQUENCE [LARGE SCALE GENOMIC DNA]</scope>
    <source>
        <strain evidence="3">JCM 17927</strain>
    </source>
</reference>
<proteinExistence type="predicted"/>
<feature type="transmembrane region" description="Helical" evidence="1">
    <location>
        <begin position="7"/>
        <end position="27"/>
    </location>
</feature>
<keyword evidence="1" id="KW-1133">Transmembrane helix</keyword>
<evidence type="ECO:0008006" key="4">
    <source>
        <dbReference type="Google" id="ProtNLM"/>
    </source>
</evidence>
<gene>
    <name evidence="2" type="ORF">GCM10023189_44840</name>
</gene>
<comment type="caution">
    <text evidence="2">The sequence shown here is derived from an EMBL/GenBank/DDBJ whole genome shotgun (WGS) entry which is preliminary data.</text>
</comment>
<protein>
    <recommendedName>
        <fullName evidence="4">YiaAB two helix domain-containing protein</fullName>
    </recommendedName>
</protein>
<sequence length="78" mass="8912">MDNRKFFFGVLIGTAIFVYLIGSFLIATFDITMWKDGDRFLIVVFYLILVSSALKALTEQSKPDKSRQKDLANSQQTE</sequence>
<keyword evidence="1" id="KW-0812">Transmembrane</keyword>
<feature type="transmembrane region" description="Helical" evidence="1">
    <location>
        <begin position="39"/>
        <end position="57"/>
    </location>
</feature>
<accession>A0ABP8NFC5</accession>
<evidence type="ECO:0000313" key="3">
    <source>
        <dbReference type="Proteomes" id="UP001501175"/>
    </source>
</evidence>
<organism evidence="2 3">
    <name type="scientific">Nibrella saemangeumensis</name>
    <dbReference type="NCBI Taxonomy" id="1084526"/>
    <lineage>
        <taxon>Bacteria</taxon>
        <taxon>Pseudomonadati</taxon>
        <taxon>Bacteroidota</taxon>
        <taxon>Cytophagia</taxon>
        <taxon>Cytophagales</taxon>
        <taxon>Spirosomataceae</taxon>
        <taxon>Nibrella</taxon>
    </lineage>
</organism>
<evidence type="ECO:0000313" key="2">
    <source>
        <dbReference type="EMBL" id="GAA4464918.1"/>
    </source>
</evidence>
<dbReference type="Proteomes" id="UP001501175">
    <property type="component" value="Unassembled WGS sequence"/>
</dbReference>
<name>A0ABP8NFC5_9BACT</name>
<evidence type="ECO:0000256" key="1">
    <source>
        <dbReference type="SAM" id="Phobius"/>
    </source>
</evidence>